<dbReference type="GO" id="GO:0003824">
    <property type="term" value="F:catalytic activity"/>
    <property type="evidence" value="ECO:0007669"/>
    <property type="project" value="InterPro"/>
</dbReference>
<protein>
    <submittedName>
        <fullName evidence="10">B12-binding domain-containing radical SAM protein</fullName>
    </submittedName>
</protein>
<dbReference type="InterPro" id="IPR023404">
    <property type="entry name" value="rSAM_horseshoe"/>
</dbReference>
<evidence type="ECO:0000256" key="4">
    <source>
        <dbReference type="ARBA" id="ARBA00022691"/>
    </source>
</evidence>
<dbReference type="SFLD" id="SFLDG01123">
    <property type="entry name" value="methyltransferase_(Class_B)"/>
    <property type="match status" value="1"/>
</dbReference>
<comment type="caution">
    <text evidence="10">The sequence shown here is derived from an EMBL/GenBank/DDBJ whole genome shotgun (WGS) entry which is preliminary data.</text>
</comment>
<keyword evidence="5" id="KW-0479">Metal-binding</keyword>
<dbReference type="Gene3D" id="3.40.50.280">
    <property type="entry name" value="Cobalamin-binding domain"/>
    <property type="match status" value="1"/>
</dbReference>
<dbReference type="SFLD" id="SFLDG01082">
    <property type="entry name" value="B12-binding_domain_containing"/>
    <property type="match status" value="1"/>
</dbReference>
<dbReference type="Proteomes" id="UP000324797">
    <property type="component" value="Unassembled WGS sequence"/>
</dbReference>
<evidence type="ECO:0000259" key="9">
    <source>
        <dbReference type="PROSITE" id="PS51918"/>
    </source>
</evidence>
<dbReference type="Gene3D" id="3.80.30.20">
    <property type="entry name" value="tm_1862 like domain"/>
    <property type="match status" value="1"/>
</dbReference>
<accession>A0A5S4YWL8</accession>
<dbReference type="InterPro" id="IPR006638">
    <property type="entry name" value="Elp3/MiaA/NifB-like_rSAM"/>
</dbReference>
<keyword evidence="11" id="KW-1185">Reference proteome</keyword>
<dbReference type="SMART" id="SM00729">
    <property type="entry name" value="Elp3"/>
    <property type="match status" value="1"/>
</dbReference>
<evidence type="ECO:0000256" key="6">
    <source>
        <dbReference type="ARBA" id="ARBA00023004"/>
    </source>
</evidence>
<dbReference type="Pfam" id="PF04055">
    <property type="entry name" value="Radical_SAM"/>
    <property type="match status" value="1"/>
</dbReference>
<dbReference type="GO" id="GO:0046872">
    <property type="term" value="F:metal ion binding"/>
    <property type="evidence" value="ECO:0007669"/>
    <property type="project" value="UniProtKB-KW"/>
</dbReference>
<evidence type="ECO:0000256" key="5">
    <source>
        <dbReference type="ARBA" id="ARBA00022723"/>
    </source>
</evidence>
<dbReference type="InterPro" id="IPR051198">
    <property type="entry name" value="BchE-like"/>
</dbReference>
<dbReference type="InterPro" id="IPR034466">
    <property type="entry name" value="Methyltransferase_Class_B"/>
</dbReference>
<name>A0A5S4YWL8_9BRAD</name>
<evidence type="ECO:0000256" key="7">
    <source>
        <dbReference type="ARBA" id="ARBA00023014"/>
    </source>
</evidence>
<keyword evidence="3" id="KW-0808">Transferase</keyword>
<organism evidence="10 11">
    <name type="scientific">Bradyrhizobium hipponense</name>
    <dbReference type="NCBI Taxonomy" id="2605638"/>
    <lineage>
        <taxon>Bacteria</taxon>
        <taxon>Pseudomonadati</taxon>
        <taxon>Pseudomonadota</taxon>
        <taxon>Alphaproteobacteria</taxon>
        <taxon>Hyphomicrobiales</taxon>
        <taxon>Nitrobacteraceae</taxon>
        <taxon>Bradyrhizobium</taxon>
    </lineage>
</organism>
<evidence type="ECO:0000313" key="11">
    <source>
        <dbReference type="Proteomes" id="UP000324797"/>
    </source>
</evidence>
<dbReference type="PROSITE" id="PS51918">
    <property type="entry name" value="RADICAL_SAM"/>
    <property type="match status" value="1"/>
</dbReference>
<keyword evidence="4" id="KW-0949">S-adenosyl-L-methionine</keyword>
<dbReference type="GO" id="GO:0005829">
    <property type="term" value="C:cytosol"/>
    <property type="evidence" value="ECO:0007669"/>
    <property type="project" value="TreeGrafter"/>
</dbReference>
<evidence type="ECO:0000256" key="3">
    <source>
        <dbReference type="ARBA" id="ARBA00022679"/>
    </source>
</evidence>
<dbReference type="InterPro" id="IPR058240">
    <property type="entry name" value="rSAM_sf"/>
</dbReference>
<dbReference type="AlphaFoldDB" id="A0A5S4YWL8"/>
<sequence length="710" mass="79526">MQVTLIFPPATDPRAPHLALPYLAAVLRRAGISTRLVDADIGGLLALLRPDTIASNVQKLKLRPPADMDAAALSRLVRRGDALVENMPRALAILRDPKEFYDAHLFRAARDQLRDGIRLACLAALRPIHYSLCPIRYDVDGIDEQSLHDLIVVTTDRHSNLFHDYWEAELLSGIEADHPDLVGISIVNRQQLLPGLALARRLRERGLFVVLGGTVFTKFVGKLMQMPAFFEHFADGVIVYEGEAAILELVAQLGSGRDFSRVPNLLHVRDGRVHLGKPHVEDVDQLPVPDFAGLPLQDYLTPEPVLPILVGKGCYFNECKFCDIPFINHISKKPYRVRSPEKIAQDILSLNERFGCRHFEITDEALPPRLLEKLADELEPYADRRLSFTGYARLEPGFTAPLCAKLAGMGMRKLFFGLESGDQTTLDHMKKGIRLEHVRPVLEHCRDAGILFHIFSIIGFPEETEASARNTLRFFEDNADVIDHPGNTFDIHPFGLELRTEYFANAGRLGLNIPPEALNKEFVIGIRSGWSNTRGLSQSEVVRLVKDYNEVLRRTYSRFHNSDLHLWPGFEEYAVLYADHYADRDFPFRTALPEEGDPSQFTLAWCPDALIESSGATVRIFSPSKMATVSERAYRMLASGTPRTLQEFFSECLAHNLAGTGDGAENRARRMINELIRVHLLQLTLSGVSTGPDGARLATEPRVRGANQLT</sequence>
<reference evidence="10 11" key="1">
    <citation type="submission" date="2019-08" db="EMBL/GenBank/DDBJ databases">
        <title>Bradyrhizobium hipponensis sp. nov., a rhizobium isolated from a Lupinus angustifolius root nodule in Tunisia.</title>
        <authorList>
            <person name="Off K."/>
            <person name="Rejili M."/>
            <person name="Mars M."/>
            <person name="Brachmann A."/>
            <person name="Marin M."/>
        </authorList>
    </citation>
    <scope>NUCLEOTIDE SEQUENCE [LARGE SCALE GENOMIC DNA]</scope>
    <source>
        <strain evidence="11">aSej3</strain>
    </source>
</reference>
<evidence type="ECO:0000256" key="8">
    <source>
        <dbReference type="SAM" id="MobiDB-lite"/>
    </source>
</evidence>
<proteinExistence type="predicted"/>
<dbReference type="EMBL" id="VSTH01000007">
    <property type="protein sequence ID" value="TYO68384.1"/>
    <property type="molecule type" value="Genomic_DNA"/>
</dbReference>
<dbReference type="GO" id="GO:0051539">
    <property type="term" value="F:4 iron, 4 sulfur cluster binding"/>
    <property type="evidence" value="ECO:0007669"/>
    <property type="project" value="UniProtKB-KW"/>
</dbReference>
<evidence type="ECO:0000256" key="2">
    <source>
        <dbReference type="ARBA" id="ARBA00022603"/>
    </source>
</evidence>
<dbReference type="SFLD" id="SFLDS00029">
    <property type="entry name" value="Radical_SAM"/>
    <property type="match status" value="1"/>
</dbReference>
<comment type="cofactor">
    <cofactor evidence="1">
        <name>[4Fe-4S] cluster</name>
        <dbReference type="ChEBI" id="CHEBI:49883"/>
    </cofactor>
</comment>
<dbReference type="RefSeq" id="WP_148736779.1">
    <property type="nucleotide sequence ID" value="NZ_VSTH01000007.1"/>
</dbReference>
<evidence type="ECO:0000256" key="1">
    <source>
        <dbReference type="ARBA" id="ARBA00001966"/>
    </source>
</evidence>
<dbReference type="InterPro" id="IPR007197">
    <property type="entry name" value="rSAM"/>
</dbReference>
<dbReference type="SUPFAM" id="SSF102114">
    <property type="entry name" value="Radical SAM enzymes"/>
    <property type="match status" value="1"/>
</dbReference>
<dbReference type="PANTHER" id="PTHR43409">
    <property type="entry name" value="ANAEROBIC MAGNESIUM-PROTOPORPHYRIN IX MONOMETHYL ESTER CYCLASE-RELATED"/>
    <property type="match status" value="1"/>
</dbReference>
<dbReference type="PANTHER" id="PTHR43409:SF7">
    <property type="entry name" value="BLL1977 PROTEIN"/>
    <property type="match status" value="1"/>
</dbReference>
<gene>
    <name evidence="10" type="ORF">FXV83_00700</name>
</gene>
<keyword evidence="2" id="KW-0489">Methyltransferase</keyword>
<feature type="domain" description="Radical SAM core" evidence="9">
    <location>
        <begin position="300"/>
        <end position="527"/>
    </location>
</feature>
<keyword evidence="6" id="KW-0408">Iron</keyword>
<feature type="region of interest" description="Disordered" evidence="8">
    <location>
        <begin position="691"/>
        <end position="710"/>
    </location>
</feature>
<keyword evidence="7" id="KW-0411">Iron-sulfur</keyword>
<evidence type="ECO:0000313" key="10">
    <source>
        <dbReference type="EMBL" id="TYO68384.1"/>
    </source>
</evidence>